<accession>A0A3E0W1W8</accession>
<dbReference type="Proteomes" id="UP000256709">
    <property type="component" value="Unassembled WGS sequence"/>
</dbReference>
<dbReference type="AlphaFoldDB" id="A0A3E0W1W8"/>
<sequence>MNTLRASRFPSSPPTLRQVRPTLWRVLRSDGSMAGYIEQATERFEARRMIASTRQVVGVGDFASIDDALSCFR</sequence>
<evidence type="ECO:0000313" key="4">
    <source>
        <dbReference type="Proteomes" id="UP000256709"/>
    </source>
</evidence>
<protein>
    <submittedName>
        <fullName evidence="2">Uncharacterized protein</fullName>
    </submittedName>
</protein>
<proteinExistence type="predicted"/>
<dbReference type="EMBL" id="NBXA01000012">
    <property type="protein sequence ID" value="RFA14609.1"/>
    <property type="molecule type" value="Genomic_DNA"/>
</dbReference>
<dbReference type="OrthoDB" id="5120662at2"/>
<reference evidence="3 4" key="1">
    <citation type="submission" date="2017-04" db="EMBL/GenBank/DDBJ databases">
        <title>Comparative genome analysis of Subtercola boreus.</title>
        <authorList>
            <person name="Cho Y.-J."/>
            <person name="Cho A."/>
            <person name="Kim O.-S."/>
            <person name="Lee J.-I."/>
        </authorList>
    </citation>
    <scope>NUCLEOTIDE SEQUENCE [LARGE SCALE GENOMIC DNA]</scope>
    <source>
        <strain evidence="1 4">P27444</strain>
        <strain evidence="2 3">P27479</strain>
    </source>
</reference>
<evidence type="ECO:0000313" key="2">
    <source>
        <dbReference type="EMBL" id="RFA15990.1"/>
    </source>
</evidence>
<evidence type="ECO:0000313" key="1">
    <source>
        <dbReference type="EMBL" id="RFA14609.1"/>
    </source>
</evidence>
<gene>
    <name evidence="1" type="ORF">B7R21_06100</name>
    <name evidence="2" type="ORF">B7R22_05145</name>
</gene>
<evidence type="ECO:0000313" key="3">
    <source>
        <dbReference type="Proteomes" id="UP000256541"/>
    </source>
</evidence>
<organism evidence="2 3">
    <name type="scientific">Subtercola boreus</name>
    <dbReference type="NCBI Taxonomy" id="120213"/>
    <lineage>
        <taxon>Bacteria</taxon>
        <taxon>Bacillati</taxon>
        <taxon>Actinomycetota</taxon>
        <taxon>Actinomycetes</taxon>
        <taxon>Micrococcales</taxon>
        <taxon>Microbacteriaceae</taxon>
        <taxon>Subtercola</taxon>
    </lineage>
</organism>
<dbReference type="Proteomes" id="UP000256541">
    <property type="component" value="Unassembled WGS sequence"/>
</dbReference>
<comment type="caution">
    <text evidence="2">The sequence shown here is derived from an EMBL/GenBank/DDBJ whole genome shotgun (WGS) entry which is preliminary data.</text>
</comment>
<name>A0A3E0W1W8_9MICO</name>
<dbReference type="EMBL" id="NBXB01000016">
    <property type="protein sequence ID" value="RFA15990.1"/>
    <property type="molecule type" value="Genomic_DNA"/>
</dbReference>
<dbReference type="RefSeq" id="WP_116282367.1">
    <property type="nucleotide sequence ID" value="NZ_NBXA01000012.1"/>
</dbReference>